<dbReference type="InterPro" id="IPR040521">
    <property type="entry name" value="KDZ"/>
</dbReference>
<feature type="region of interest" description="Disordered" evidence="1">
    <location>
        <begin position="957"/>
        <end position="991"/>
    </location>
</feature>
<dbReference type="Pfam" id="PF18758">
    <property type="entry name" value="KDZ"/>
    <property type="match status" value="1"/>
</dbReference>
<reference evidence="4 5" key="1">
    <citation type="submission" date="2014-04" db="EMBL/GenBank/DDBJ databases">
        <title>Evolutionary Origins and Diversification of the Mycorrhizal Mutualists.</title>
        <authorList>
            <consortium name="DOE Joint Genome Institute"/>
            <consortium name="Mycorrhizal Genomics Consortium"/>
            <person name="Kohler A."/>
            <person name="Kuo A."/>
            <person name="Nagy L.G."/>
            <person name="Floudas D."/>
            <person name="Copeland A."/>
            <person name="Barry K.W."/>
            <person name="Cichocki N."/>
            <person name="Veneault-Fourrey C."/>
            <person name="LaButti K."/>
            <person name="Lindquist E.A."/>
            <person name="Lipzen A."/>
            <person name="Lundell T."/>
            <person name="Morin E."/>
            <person name="Murat C."/>
            <person name="Riley R."/>
            <person name="Ohm R."/>
            <person name="Sun H."/>
            <person name="Tunlid A."/>
            <person name="Henrissat B."/>
            <person name="Grigoriev I.V."/>
            <person name="Hibbett D.S."/>
            <person name="Martin F."/>
        </authorList>
    </citation>
    <scope>NUCLEOTIDE SEQUENCE [LARGE SCALE GENOMIC DNA]</scope>
    <source>
        <strain evidence="4 5">Koide BX008</strain>
    </source>
</reference>
<evidence type="ECO:0000313" key="5">
    <source>
        <dbReference type="Proteomes" id="UP000054549"/>
    </source>
</evidence>
<dbReference type="Pfam" id="PF18803">
    <property type="entry name" value="CxC2"/>
    <property type="match status" value="1"/>
</dbReference>
<feature type="signal peptide" evidence="2">
    <location>
        <begin position="1"/>
        <end position="27"/>
    </location>
</feature>
<protein>
    <recommendedName>
        <fullName evidence="3">CxC2-like cysteine cluster KDZ transposase-associated domain-containing protein</fullName>
    </recommendedName>
</protein>
<dbReference type="STRING" id="946122.A0A0C2WJ27"/>
<evidence type="ECO:0000259" key="3">
    <source>
        <dbReference type="Pfam" id="PF18803"/>
    </source>
</evidence>
<sequence>MKRIQSNTTSVGWVLLIVLVTDKRVFQTKLKEWLSFRQTCLDELLRHDGRGDYLKGHNCATCQEGEGVFKCLDCFDGGLLRCKACLVAAHHIHPLHRVKEWNGSFFSKTSLHSLGLKIQLGHGEGKCPSLVDALIFCVFDTSGVHKVNVKFCDCGKNGFVARRIQLLRVGWFPATFNRPKTVFTFTCLDLYYELSLQGKTTIYDFYHTILRRTDNLGLERQTYRYAEFHRVVRIWRGLLMLKRAGRGQEPAGAAATAHGELALECPACPHPGRNLPKNWDIPGPLAFLYTLFLAIDANFKLKQKNRGINDPELSPGWAYFVEEGPYQDFIKDYVDQSEINTCQSEHDAIVRATVRSTPGYAVTGTIIVICPHHGLVRKNGAGDLQKGERYCNVDFVVLMALIGIQLLRIVITYDIVCQWSRNFLHRMKEFPEHMWLKPGTQIDVGVPSWHINGHGADCRANYCLGYMDGVGRTCGEEIESSWSQTNALGTSTREMGPGARHETLNDQWGGYNFRKIVGFRKCVRFLKRLREACDMRNKHSEIFKKFSETFSESMREKWEKMLADWNVDPSKPNPYEEPVAPTSLQDVRLELGKEDMAMAADGRGPSIKTTLGSFFMTGLDIEEQQRQICLEAAEMKKSPTSKQQADLDDKRTSLLRRIHRWREVQLVYIPCVGGLLAASLSAAAAGESLPELAESIPLYLPSSLPYHLRCLPEMVLLVDKEQRLRVAQADDALADVCRQRRIISGLWQFKRLNVNGTGNKSNTRMRTLYNPFNLRTQRCADCYRAARQRLVVLDPNGSWCGRLQVLKDEDIRGPGQEDNKKSKGRFEPSWIWLVPRVSSAPDIGDTEEHLDENMRVEWMKSKARMQRWEEEVMLTTEEMRRVISYFEWKASWWRTQGPQRTGLDVDVEEGVTAYAAKQAYLSERMAESCGAHWVPFLLEQGAPLDWTLKYVNAQALGDAEEVEDEEEEEEEEIDDEMASSDGIVLEGGSDG</sequence>
<evidence type="ECO:0000313" key="4">
    <source>
        <dbReference type="EMBL" id="KIL56671.1"/>
    </source>
</evidence>
<feature type="chain" id="PRO_5002158199" description="CxC2-like cysteine cluster KDZ transposase-associated domain-containing protein" evidence="2">
    <location>
        <begin position="28"/>
        <end position="991"/>
    </location>
</feature>
<dbReference type="Proteomes" id="UP000054549">
    <property type="component" value="Unassembled WGS sequence"/>
</dbReference>
<dbReference type="InParanoid" id="A0A0C2WJ27"/>
<dbReference type="OrthoDB" id="2804062at2759"/>
<dbReference type="PANTHER" id="PTHR33104:SF2">
    <property type="entry name" value="CXC3 LIKE CYSTEINE CLUSTER DOMAIN-CONTAINING PROTEIN"/>
    <property type="match status" value="1"/>
</dbReference>
<dbReference type="PANTHER" id="PTHR33104">
    <property type="entry name" value="SI:DKEY-29D5.2"/>
    <property type="match status" value="1"/>
</dbReference>
<name>A0A0C2WJ27_AMAMK</name>
<evidence type="ECO:0000256" key="1">
    <source>
        <dbReference type="SAM" id="MobiDB-lite"/>
    </source>
</evidence>
<keyword evidence="2" id="KW-0732">Signal</keyword>
<keyword evidence="5" id="KW-1185">Reference proteome</keyword>
<dbReference type="HOGENOM" id="CLU_003703_13_0_1"/>
<organism evidence="4 5">
    <name type="scientific">Amanita muscaria (strain Koide BX008)</name>
    <dbReference type="NCBI Taxonomy" id="946122"/>
    <lineage>
        <taxon>Eukaryota</taxon>
        <taxon>Fungi</taxon>
        <taxon>Dikarya</taxon>
        <taxon>Basidiomycota</taxon>
        <taxon>Agaricomycotina</taxon>
        <taxon>Agaricomycetes</taxon>
        <taxon>Agaricomycetidae</taxon>
        <taxon>Agaricales</taxon>
        <taxon>Pluteineae</taxon>
        <taxon>Amanitaceae</taxon>
        <taxon>Amanita</taxon>
    </lineage>
</organism>
<feature type="domain" description="CxC2-like cysteine cluster KDZ transposase-associated" evidence="3">
    <location>
        <begin position="111"/>
        <end position="217"/>
    </location>
</feature>
<dbReference type="AlphaFoldDB" id="A0A0C2WJ27"/>
<proteinExistence type="predicted"/>
<dbReference type="InterPro" id="IPR041457">
    <property type="entry name" value="CxC2_KDZ-assoc"/>
</dbReference>
<accession>A0A0C2WJ27</accession>
<dbReference type="EMBL" id="KN818407">
    <property type="protein sequence ID" value="KIL56671.1"/>
    <property type="molecule type" value="Genomic_DNA"/>
</dbReference>
<evidence type="ECO:0000256" key="2">
    <source>
        <dbReference type="SAM" id="SignalP"/>
    </source>
</evidence>
<gene>
    <name evidence="4" type="ORF">M378DRAFT_88978</name>
</gene>
<feature type="compositionally biased region" description="Acidic residues" evidence="1">
    <location>
        <begin position="958"/>
        <end position="978"/>
    </location>
</feature>